<dbReference type="SUPFAM" id="SSF47413">
    <property type="entry name" value="lambda repressor-like DNA-binding domains"/>
    <property type="match status" value="1"/>
</dbReference>
<dbReference type="PROSITE" id="PS50943">
    <property type="entry name" value="HTH_CROC1"/>
    <property type="match status" value="1"/>
</dbReference>
<evidence type="ECO:0000313" key="3">
    <source>
        <dbReference type="Proteomes" id="UP000515819"/>
    </source>
</evidence>
<dbReference type="InterPro" id="IPR010982">
    <property type="entry name" value="Lambda_DNA-bd_dom_sf"/>
</dbReference>
<dbReference type="KEGG" id="wcp:H9Q76_05190"/>
<gene>
    <name evidence="2" type="ORF">H9Q76_05190</name>
</gene>
<accession>A0A7G9FQ39</accession>
<evidence type="ECO:0000259" key="1">
    <source>
        <dbReference type="PROSITE" id="PS50943"/>
    </source>
</evidence>
<protein>
    <submittedName>
        <fullName evidence="2">Helix-turn-helix transcriptional regulator</fullName>
    </submittedName>
</protein>
<feature type="domain" description="HTH cro/C1-type" evidence="1">
    <location>
        <begin position="10"/>
        <end position="62"/>
    </location>
</feature>
<dbReference type="Pfam" id="PF01381">
    <property type="entry name" value="HTH_3"/>
    <property type="match status" value="1"/>
</dbReference>
<sequence length="112" mass="12901">MIPKEFGPRLKISRRQKHLNQTDISKRLNITRQAYSNYETGRCAPPVDVLAELTLLLEYDFFSIFLEAAASKLFHSNFQFYPESEDLSCQTQPPLELCSFVSDSTPVTPRKK</sequence>
<dbReference type="InterPro" id="IPR001387">
    <property type="entry name" value="Cro/C1-type_HTH"/>
</dbReference>
<evidence type="ECO:0000313" key="2">
    <source>
        <dbReference type="EMBL" id="QNM00671.1"/>
    </source>
</evidence>
<dbReference type="CDD" id="cd00093">
    <property type="entry name" value="HTH_XRE"/>
    <property type="match status" value="1"/>
</dbReference>
<name>A0A7G9FQ39_9FIRM</name>
<dbReference type="GO" id="GO:0003677">
    <property type="term" value="F:DNA binding"/>
    <property type="evidence" value="ECO:0007669"/>
    <property type="project" value="InterPro"/>
</dbReference>
<dbReference type="SMART" id="SM00530">
    <property type="entry name" value="HTH_XRE"/>
    <property type="match status" value="1"/>
</dbReference>
<keyword evidence="3" id="KW-1185">Reference proteome</keyword>
<organism evidence="2 3">
    <name type="scientific">Wujia chipingensis</name>
    <dbReference type="NCBI Taxonomy" id="2763670"/>
    <lineage>
        <taxon>Bacteria</taxon>
        <taxon>Bacillati</taxon>
        <taxon>Bacillota</taxon>
        <taxon>Clostridia</taxon>
        <taxon>Lachnospirales</taxon>
        <taxon>Lachnospiraceae</taxon>
        <taxon>Wujia</taxon>
    </lineage>
</organism>
<dbReference type="EMBL" id="CP060632">
    <property type="protein sequence ID" value="QNM00671.1"/>
    <property type="molecule type" value="Genomic_DNA"/>
</dbReference>
<proteinExistence type="predicted"/>
<dbReference type="Gene3D" id="1.10.260.40">
    <property type="entry name" value="lambda repressor-like DNA-binding domains"/>
    <property type="match status" value="1"/>
</dbReference>
<reference evidence="2 3" key="1">
    <citation type="submission" date="2020-08" db="EMBL/GenBank/DDBJ databases">
        <authorList>
            <person name="Liu C."/>
            <person name="Sun Q."/>
        </authorList>
    </citation>
    <scope>NUCLEOTIDE SEQUENCE [LARGE SCALE GENOMIC DNA]</scope>
    <source>
        <strain evidence="2 3">NSJ-4</strain>
    </source>
</reference>
<dbReference type="AlphaFoldDB" id="A0A7G9FQ39"/>
<dbReference type="Proteomes" id="UP000515819">
    <property type="component" value="Chromosome"/>
</dbReference>